<evidence type="ECO:0000313" key="2">
    <source>
        <dbReference type="Proteomes" id="UP000054538"/>
    </source>
</evidence>
<dbReference type="OrthoDB" id="3261594at2759"/>
<dbReference type="HOGENOM" id="CLU_007337_1_2_1"/>
<gene>
    <name evidence="1" type="ORF">PAXRUDRAFT_174616</name>
</gene>
<dbReference type="Proteomes" id="UP000054538">
    <property type="component" value="Unassembled WGS sequence"/>
</dbReference>
<accession>A0A0D0DC14</accession>
<reference evidence="1 2" key="1">
    <citation type="submission" date="2014-04" db="EMBL/GenBank/DDBJ databases">
        <authorList>
            <consortium name="DOE Joint Genome Institute"/>
            <person name="Kuo A."/>
            <person name="Kohler A."/>
            <person name="Jargeat P."/>
            <person name="Nagy L.G."/>
            <person name="Floudas D."/>
            <person name="Copeland A."/>
            <person name="Barry K.W."/>
            <person name="Cichocki N."/>
            <person name="Veneault-Fourrey C."/>
            <person name="LaButti K."/>
            <person name="Lindquist E.A."/>
            <person name="Lipzen A."/>
            <person name="Lundell T."/>
            <person name="Morin E."/>
            <person name="Murat C."/>
            <person name="Sun H."/>
            <person name="Tunlid A."/>
            <person name="Henrissat B."/>
            <person name="Grigoriev I.V."/>
            <person name="Hibbett D.S."/>
            <person name="Martin F."/>
            <person name="Nordberg H.P."/>
            <person name="Cantor M.N."/>
            <person name="Hua S.X."/>
        </authorList>
    </citation>
    <scope>NUCLEOTIDE SEQUENCE [LARGE SCALE GENOMIC DNA]</scope>
    <source>
        <strain evidence="1 2">Ve08.2h10</strain>
    </source>
</reference>
<sequence>MRHITSWWNEQKLQGSNGRIKVPAQTFTTIPLGPQLQARNRSPESAQAMCYLHKWTQQILEELRQTGSIPIVDDVTMGWDYLGAVLDGDIKEHDIILMVSLDGAQLYDSKESDCWMYVWVILNLPPDQRYHKLHVLPGGFIPGPNKPKYVDSFLFPGFHHLTALQREGLPMWD</sequence>
<dbReference type="AlphaFoldDB" id="A0A0D0DC14"/>
<proteinExistence type="predicted"/>
<name>A0A0D0DC14_9AGAM</name>
<dbReference type="InParanoid" id="A0A0D0DC14"/>
<protein>
    <submittedName>
        <fullName evidence="1">Uncharacterized protein</fullName>
    </submittedName>
</protein>
<keyword evidence="2" id="KW-1185">Reference proteome</keyword>
<feature type="non-terminal residue" evidence="1">
    <location>
        <position position="173"/>
    </location>
</feature>
<evidence type="ECO:0000313" key="1">
    <source>
        <dbReference type="EMBL" id="KIK74790.1"/>
    </source>
</evidence>
<organism evidence="1 2">
    <name type="scientific">Paxillus rubicundulus Ve08.2h10</name>
    <dbReference type="NCBI Taxonomy" id="930991"/>
    <lineage>
        <taxon>Eukaryota</taxon>
        <taxon>Fungi</taxon>
        <taxon>Dikarya</taxon>
        <taxon>Basidiomycota</taxon>
        <taxon>Agaricomycotina</taxon>
        <taxon>Agaricomycetes</taxon>
        <taxon>Agaricomycetidae</taxon>
        <taxon>Boletales</taxon>
        <taxon>Paxilineae</taxon>
        <taxon>Paxillaceae</taxon>
        <taxon>Paxillus</taxon>
    </lineage>
</organism>
<reference evidence="2" key="2">
    <citation type="submission" date="2015-01" db="EMBL/GenBank/DDBJ databases">
        <title>Evolutionary Origins and Diversification of the Mycorrhizal Mutualists.</title>
        <authorList>
            <consortium name="DOE Joint Genome Institute"/>
            <consortium name="Mycorrhizal Genomics Consortium"/>
            <person name="Kohler A."/>
            <person name="Kuo A."/>
            <person name="Nagy L.G."/>
            <person name="Floudas D."/>
            <person name="Copeland A."/>
            <person name="Barry K.W."/>
            <person name="Cichocki N."/>
            <person name="Veneault-Fourrey C."/>
            <person name="LaButti K."/>
            <person name="Lindquist E.A."/>
            <person name="Lipzen A."/>
            <person name="Lundell T."/>
            <person name="Morin E."/>
            <person name="Murat C."/>
            <person name="Riley R."/>
            <person name="Ohm R."/>
            <person name="Sun H."/>
            <person name="Tunlid A."/>
            <person name="Henrissat B."/>
            <person name="Grigoriev I.V."/>
            <person name="Hibbett D.S."/>
            <person name="Martin F."/>
        </authorList>
    </citation>
    <scope>NUCLEOTIDE SEQUENCE [LARGE SCALE GENOMIC DNA]</scope>
    <source>
        <strain evidence="2">Ve08.2h10</strain>
    </source>
</reference>
<dbReference type="EMBL" id="KN828558">
    <property type="protein sequence ID" value="KIK74790.1"/>
    <property type="molecule type" value="Genomic_DNA"/>
</dbReference>